<protein>
    <recommendedName>
        <fullName evidence="2">Peptidase M13 C-terminal domain-containing protein</fullName>
    </recommendedName>
</protein>
<dbReference type="Gene3D" id="3.40.390.10">
    <property type="entry name" value="Collagenase (Catalytic Domain)"/>
    <property type="match status" value="1"/>
</dbReference>
<dbReference type="InterPro" id="IPR018497">
    <property type="entry name" value="Peptidase_M13_C"/>
</dbReference>
<dbReference type="AlphaFoldDB" id="A0A7R9BSC0"/>
<dbReference type="OrthoDB" id="6475849at2759"/>
<dbReference type="Proteomes" id="UP000678499">
    <property type="component" value="Unassembled WGS sequence"/>
</dbReference>
<dbReference type="PANTHER" id="PTHR11733">
    <property type="entry name" value="ZINC METALLOPROTEASE FAMILY M13 NEPRILYSIN-RELATED"/>
    <property type="match status" value="1"/>
</dbReference>
<feature type="chain" id="PRO_5036403011" description="Peptidase M13 C-terminal domain-containing protein" evidence="1">
    <location>
        <begin position="26"/>
        <end position="142"/>
    </location>
</feature>
<evidence type="ECO:0000259" key="2">
    <source>
        <dbReference type="Pfam" id="PF01431"/>
    </source>
</evidence>
<dbReference type="EMBL" id="CAJPEX010002284">
    <property type="protein sequence ID" value="CAG0920794.1"/>
    <property type="molecule type" value="Genomic_DNA"/>
</dbReference>
<dbReference type="GO" id="GO:0005886">
    <property type="term" value="C:plasma membrane"/>
    <property type="evidence" value="ECO:0007669"/>
    <property type="project" value="TreeGrafter"/>
</dbReference>
<feature type="domain" description="Peptidase M13 C-terminal" evidence="2">
    <location>
        <begin position="29"/>
        <end position="141"/>
    </location>
</feature>
<name>A0A7R9BSC0_9CRUS</name>
<dbReference type="InterPro" id="IPR000718">
    <property type="entry name" value="Peptidase_M13"/>
</dbReference>
<organism evidence="3">
    <name type="scientific">Notodromas monacha</name>
    <dbReference type="NCBI Taxonomy" id="399045"/>
    <lineage>
        <taxon>Eukaryota</taxon>
        <taxon>Metazoa</taxon>
        <taxon>Ecdysozoa</taxon>
        <taxon>Arthropoda</taxon>
        <taxon>Crustacea</taxon>
        <taxon>Oligostraca</taxon>
        <taxon>Ostracoda</taxon>
        <taxon>Podocopa</taxon>
        <taxon>Podocopida</taxon>
        <taxon>Cypridocopina</taxon>
        <taxon>Cypridoidea</taxon>
        <taxon>Cyprididae</taxon>
        <taxon>Notodromas</taxon>
    </lineage>
</organism>
<dbReference type="GO" id="GO:0016485">
    <property type="term" value="P:protein processing"/>
    <property type="evidence" value="ECO:0007669"/>
    <property type="project" value="TreeGrafter"/>
</dbReference>
<sequence length="142" mass="15623">MTGTFFLSFPPGWCAAAAALGVGWGGSLQVNGINTQGENIADNGGLKQAYRAFNRLEQRLGVEPRLPGLQEYNSKQMFWIAAGNTWCGAYRKEALKMRVLTARHSPAQFRVNGPVSNMPDFARDFNCKAGAKMNPVHRCSVW</sequence>
<reference evidence="3" key="1">
    <citation type="submission" date="2020-11" db="EMBL/GenBank/DDBJ databases">
        <authorList>
            <person name="Tran Van P."/>
        </authorList>
    </citation>
    <scope>NUCLEOTIDE SEQUENCE</scope>
</reference>
<evidence type="ECO:0000313" key="3">
    <source>
        <dbReference type="EMBL" id="CAD7280642.1"/>
    </source>
</evidence>
<evidence type="ECO:0000256" key="1">
    <source>
        <dbReference type="SAM" id="SignalP"/>
    </source>
</evidence>
<dbReference type="PROSITE" id="PS51885">
    <property type="entry name" value="NEPRILYSIN"/>
    <property type="match status" value="1"/>
</dbReference>
<dbReference type="PANTHER" id="PTHR11733:SF224">
    <property type="entry name" value="NEPRILYSIN-2"/>
    <property type="match status" value="1"/>
</dbReference>
<gene>
    <name evidence="3" type="ORF">NMOB1V02_LOCUS8300</name>
</gene>
<dbReference type="SUPFAM" id="SSF55486">
    <property type="entry name" value="Metalloproteases ('zincins'), catalytic domain"/>
    <property type="match status" value="1"/>
</dbReference>
<feature type="signal peptide" evidence="1">
    <location>
        <begin position="1"/>
        <end position="25"/>
    </location>
</feature>
<keyword evidence="1" id="KW-0732">Signal</keyword>
<dbReference type="InterPro" id="IPR024079">
    <property type="entry name" value="MetalloPept_cat_dom_sf"/>
</dbReference>
<dbReference type="Pfam" id="PF01431">
    <property type="entry name" value="Peptidase_M13"/>
    <property type="match status" value="1"/>
</dbReference>
<evidence type="ECO:0000313" key="4">
    <source>
        <dbReference type="Proteomes" id="UP000678499"/>
    </source>
</evidence>
<keyword evidence="4" id="KW-1185">Reference proteome</keyword>
<dbReference type="GO" id="GO:0004222">
    <property type="term" value="F:metalloendopeptidase activity"/>
    <property type="evidence" value="ECO:0007669"/>
    <property type="project" value="InterPro"/>
</dbReference>
<accession>A0A7R9BSC0</accession>
<dbReference type="EMBL" id="OA884321">
    <property type="protein sequence ID" value="CAD7280642.1"/>
    <property type="molecule type" value="Genomic_DNA"/>
</dbReference>
<proteinExistence type="predicted"/>